<dbReference type="InterPro" id="IPR011990">
    <property type="entry name" value="TPR-like_helical_dom_sf"/>
</dbReference>
<dbReference type="PROSITE" id="PS50280">
    <property type="entry name" value="SET"/>
    <property type="match status" value="1"/>
</dbReference>
<dbReference type="InterPro" id="IPR001214">
    <property type="entry name" value="SET_dom"/>
</dbReference>
<evidence type="ECO:0000313" key="4">
    <source>
        <dbReference type="Proteomes" id="UP000663827"/>
    </source>
</evidence>
<name>A0A8H3I338_9AGAM</name>
<feature type="non-terminal residue" evidence="3">
    <location>
        <position position="1"/>
    </location>
</feature>
<dbReference type="PANTHER" id="PTHR47643">
    <property type="entry name" value="TPR DOMAIN PROTEIN (AFU_ORTHOLOGUE AFUA_5G12710)"/>
    <property type="match status" value="1"/>
</dbReference>
<dbReference type="PROSITE" id="PS50005">
    <property type="entry name" value="TPR"/>
    <property type="match status" value="1"/>
</dbReference>
<proteinExistence type="predicted"/>
<gene>
    <name evidence="3" type="ORF">RDB_LOCUS125232</name>
</gene>
<dbReference type="InterPro" id="IPR053209">
    <property type="entry name" value="Gramillin-biosynth_MTr"/>
</dbReference>
<dbReference type="Gene3D" id="2.170.270.10">
    <property type="entry name" value="SET domain"/>
    <property type="match status" value="1"/>
</dbReference>
<protein>
    <recommendedName>
        <fullName evidence="2">SET domain-containing protein</fullName>
    </recommendedName>
</protein>
<evidence type="ECO:0000313" key="3">
    <source>
        <dbReference type="EMBL" id="CAE7189027.1"/>
    </source>
</evidence>
<accession>A0A8H3I338</accession>
<dbReference type="PANTHER" id="PTHR47643:SF2">
    <property type="entry name" value="TPR DOMAIN PROTEIN (AFU_ORTHOLOGUE AFUA_5G12710)"/>
    <property type="match status" value="1"/>
</dbReference>
<dbReference type="InterPro" id="IPR046341">
    <property type="entry name" value="SET_dom_sf"/>
</dbReference>
<dbReference type="Gene3D" id="1.25.40.10">
    <property type="entry name" value="Tetratricopeptide repeat domain"/>
    <property type="match status" value="1"/>
</dbReference>
<dbReference type="InterPro" id="IPR019734">
    <property type="entry name" value="TPR_rpt"/>
</dbReference>
<dbReference type="EMBL" id="CAJNJQ010002951">
    <property type="protein sequence ID" value="CAE7189027.1"/>
    <property type="molecule type" value="Genomic_DNA"/>
</dbReference>
<dbReference type="Proteomes" id="UP000663827">
    <property type="component" value="Unassembled WGS sequence"/>
</dbReference>
<organism evidence="3 4">
    <name type="scientific">Rhizoctonia solani</name>
    <dbReference type="NCBI Taxonomy" id="456999"/>
    <lineage>
        <taxon>Eukaryota</taxon>
        <taxon>Fungi</taxon>
        <taxon>Dikarya</taxon>
        <taxon>Basidiomycota</taxon>
        <taxon>Agaricomycotina</taxon>
        <taxon>Agaricomycetes</taxon>
        <taxon>Cantharellales</taxon>
        <taxon>Ceratobasidiaceae</taxon>
        <taxon>Rhizoctonia</taxon>
    </lineage>
</organism>
<dbReference type="SUPFAM" id="SSF48452">
    <property type="entry name" value="TPR-like"/>
    <property type="match status" value="1"/>
</dbReference>
<evidence type="ECO:0000256" key="1">
    <source>
        <dbReference type="PROSITE-ProRule" id="PRU00339"/>
    </source>
</evidence>
<dbReference type="SMART" id="SM00028">
    <property type="entry name" value="TPR"/>
    <property type="match status" value="2"/>
</dbReference>
<dbReference type="AlphaFoldDB" id="A0A8H3I338"/>
<feature type="domain" description="SET" evidence="2">
    <location>
        <begin position="434"/>
        <end position="630"/>
    </location>
</feature>
<reference evidence="3" key="1">
    <citation type="submission" date="2021-01" db="EMBL/GenBank/DDBJ databases">
        <authorList>
            <person name="Kaushik A."/>
        </authorList>
    </citation>
    <scope>NUCLEOTIDE SEQUENCE</scope>
    <source>
        <strain evidence="3">AG5</strain>
    </source>
</reference>
<dbReference type="Pfam" id="PF00856">
    <property type="entry name" value="SET"/>
    <property type="match status" value="1"/>
</dbReference>
<keyword evidence="1" id="KW-0802">TPR repeat</keyword>
<sequence length="828" mass="92871">MEQAQLKLLKKALELSFRTGWHDEDGENNPFIHFIEAFSSKDASLLDRSQGEYRLMGGMPLYHPDSILLAFKAREKLEGKKRHLPVSPLLTSRDVLIEHYQVLYDISAKTSQSNDESPIRQTITIQTPSFVRSPLESLSPISISKLVLNKVHQVMCYILFFTERPTNPANRGAIWSFELCHLQAIRLVAVQVAVEDQENNVMDLTLYNCFETSWLDREGVRDLIPLKQALLIREPWVTRSRTGGHVAVRVDSPTDILFLPPNHPLLEKYPNDWKLEFEKDVLAYKDLGNTAFKHGQFESAVQAYSNGLSIEPTASLLRLNRSLCYLKLNKPSMALADARIASEDDCMTDVLRSKARYRMALSYYALDRFTDALAILEDANQTQFSLKEFSDMERKSRERLIEQAQGAYNWFALNKIADQINGQRQIPDVADYVGPVKISQIDAVGGGRGLVTTRDVLSGELLIVSKPFAFASSVEFPELYRVFDARNGGIVERANYELIGRAMQRLLGDSTPASSLFLDLHSTSTTTEISPATDAIPTFLSNGGRYWDIPGEHPIQNIDVNHVQGILASNSFNERIGRTHFGKNEAVYLLPSMVNHACHGTAVRTSVGSIMVMRATRCMKAGDEITCSYVGGIEGVSSISRGAALKKWSINCQCELCLADRKDGESRCRDRERYEDELNELRMKLRPRDTEMTKSVKELVAKIQGTYVRKRTAPMDALGLAQRVSGFMQQSISPNMAIKLYTDALRSHGIQVKDTPPKKVPQNDSQLHREGLIIGTGSFPSQLDTIFRCIKVMVTLAGLETQRGKGSLASHWAAACLWIHQLFYGPGK</sequence>
<dbReference type="SUPFAM" id="SSF82199">
    <property type="entry name" value="SET domain"/>
    <property type="match status" value="1"/>
</dbReference>
<feature type="repeat" description="TPR" evidence="1">
    <location>
        <begin position="281"/>
        <end position="314"/>
    </location>
</feature>
<evidence type="ECO:0000259" key="2">
    <source>
        <dbReference type="PROSITE" id="PS50280"/>
    </source>
</evidence>
<comment type="caution">
    <text evidence="3">The sequence shown here is derived from an EMBL/GenBank/DDBJ whole genome shotgun (WGS) entry which is preliminary data.</text>
</comment>